<keyword evidence="3" id="KW-0808">Transferase</keyword>
<dbReference type="SMR" id="A0A1J0N1M4"/>
<dbReference type="OrthoDB" id="9797989at2"/>
<dbReference type="PROSITE" id="PS51186">
    <property type="entry name" value="GNAT"/>
    <property type="match status" value="1"/>
</dbReference>
<accession>A0A1J0N1M4</accession>
<dbReference type="Pfam" id="PF13302">
    <property type="entry name" value="Acetyltransf_3"/>
    <property type="match status" value="1"/>
</dbReference>
<dbReference type="InterPro" id="IPR000182">
    <property type="entry name" value="GNAT_dom"/>
</dbReference>
<dbReference type="Gene3D" id="3.40.630.30">
    <property type="match status" value="1"/>
</dbReference>
<dbReference type="RefSeq" id="WP_003100408.1">
    <property type="nucleotide sequence ID" value="NZ_CP010783.1"/>
</dbReference>
<dbReference type="STRING" id="1346.BMF34_09810"/>
<dbReference type="PANTHER" id="PTHR39173:SF1">
    <property type="entry name" value="ACETYLTRANSFERASE"/>
    <property type="match status" value="1"/>
</dbReference>
<evidence type="ECO:0000313" key="2">
    <source>
        <dbReference type="EMBL" id="AHY16722.1"/>
    </source>
</evidence>
<dbReference type="SUPFAM" id="SSF55729">
    <property type="entry name" value="Acyl-CoA N-acyltransferases (Nat)"/>
    <property type="match status" value="1"/>
</dbReference>
<dbReference type="GeneID" id="35766677"/>
<dbReference type="Proteomes" id="UP000269148">
    <property type="component" value="Unassembled WGS sequence"/>
</dbReference>
<evidence type="ECO:0000313" key="3">
    <source>
        <dbReference type="EMBL" id="RLU54653.1"/>
    </source>
</evidence>
<dbReference type="InterPro" id="IPR016181">
    <property type="entry name" value="Acyl_CoA_acyltransferase"/>
</dbReference>
<sequence>MQLRRPEETDKNQVIAMMQEFKAFDSPHDGGFWPEDSFDFQNWIAKNHLNEMGIAIANGFVPSIQFVAFDTQNKPLGFLSLRLGLNDALLKCGGHIGYSIRPSERGKGYAKEMLKLGVSQAKSKGIKKLLVTCHTSNLASRAVILANQGILEDIRDQVERYWITVK</sequence>
<dbReference type="PANTHER" id="PTHR39173">
    <property type="entry name" value="ACETYLTRANSFERASE"/>
    <property type="match status" value="1"/>
</dbReference>
<gene>
    <name evidence="3" type="ORF">DIY07_10050</name>
    <name evidence="2" type="ORF">DQ08_09860</name>
</gene>
<dbReference type="GO" id="GO:0016747">
    <property type="term" value="F:acyltransferase activity, transferring groups other than amino-acyl groups"/>
    <property type="evidence" value="ECO:0007669"/>
    <property type="project" value="InterPro"/>
</dbReference>
<evidence type="ECO:0000259" key="1">
    <source>
        <dbReference type="PROSITE" id="PS51186"/>
    </source>
</evidence>
<evidence type="ECO:0000313" key="5">
    <source>
        <dbReference type="Proteomes" id="UP000269148"/>
    </source>
</evidence>
<dbReference type="KEGG" id="siz:SI82_09775"/>
<reference evidence="3 5" key="2">
    <citation type="submission" date="2018-06" db="EMBL/GenBank/DDBJ databases">
        <title>Mutators as drivers of adaptation in pathogenic bacteria and a risk factor for host jumps and vaccine escape.</title>
        <authorList>
            <person name="Barnes A.C."/>
            <person name="Silayeva O."/>
        </authorList>
    </citation>
    <scope>NUCLEOTIDE SEQUENCE [LARGE SCALE GENOMIC DNA]</scope>
    <source>
        <strain evidence="3 5">QMA0445</strain>
    </source>
</reference>
<name>A0A1J0N1M4_STRIN</name>
<proteinExistence type="predicted"/>
<organism evidence="3 5">
    <name type="scientific">Streptococcus iniae</name>
    <name type="common">Streptococcus shiloi</name>
    <dbReference type="NCBI Taxonomy" id="1346"/>
    <lineage>
        <taxon>Bacteria</taxon>
        <taxon>Bacillati</taxon>
        <taxon>Bacillota</taxon>
        <taxon>Bacilli</taxon>
        <taxon>Lactobacillales</taxon>
        <taxon>Streptococcaceae</taxon>
        <taxon>Streptococcus</taxon>
    </lineage>
</organism>
<dbReference type="EMBL" id="QLQD01000084">
    <property type="protein sequence ID" value="RLU54653.1"/>
    <property type="molecule type" value="Genomic_DNA"/>
</dbReference>
<dbReference type="eggNOG" id="COG3981">
    <property type="taxonomic scope" value="Bacteria"/>
</dbReference>
<dbReference type="AlphaFoldDB" id="A0A1J0N1M4"/>
<evidence type="ECO:0000313" key="4">
    <source>
        <dbReference type="Proteomes" id="UP000025245"/>
    </source>
</evidence>
<dbReference type="KEGG" id="sio:DW64_09845"/>
<dbReference type="CDD" id="cd04301">
    <property type="entry name" value="NAT_SF"/>
    <property type="match status" value="1"/>
</dbReference>
<protein>
    <submittedName>
        <fullName evidence="3">GNAT family acetyltransferase</fullName>
    </submittedName>
</protein>
<dbReference type="Proteomes" id="UP000025245">
    <property type="component" value="Chromosome"/>
</dbReference>
<reference evidence="2 4" key="1">
    <citation type="journal article" date="2014" name="Genome Announc.">
        <title>Complete Genome Sequence of a Virulent Strain, Streptococcus iniae ISET0901, Isolated from Diseased Tilapia.</title>
        <authorList>
            <person name="Pridgeon J.W."/>
            <person name="Zhang D."/>
            <person name="Zhang L."/>
        </authorList>
    </citation>
    <scope>NUCLEOTIDE SEQUENCE [LARGE SCALE GENOMIC DNA]</scope>
    <source>
        <strain evidence="2 4">ISET0901</strain>
    </source>
</reference>
<dbReference type="KEGG" id="siq:DQ08_09860"/>
<feature type="domain" description="N-acetyltransferase" evidence="1">
    <location>
        <begin position="1"/>
        <end position="166"/>
    </location>
</feature>
<dbReference type="EMBL" id="CP007586">
    <property type="protein sequence ID" value="AHY16722.1"/>
    <property type="molecule type" value="Genomic_DNA"/>
</dbReference>
<keyword evidence="4" id="KW-1185">Reference proteome</keyword>